<reference evidence="4 5" key="1">
    <citation type="journal article" date="2018" name="Sci. Rep.">
        <title>Comparative genomics provides insights into the lifestyle and reveals functional heterogeneity of dark septate endophytic fungi.</title>
        <authorList>
            <person name="Knapp D.G."/>
            <person name="Nemeth J.B."/>
            <person name="Barry K."/>
            <person name="Hainaut M."/>
            <person name="Henrissat B."/>
            <person name="Johnson J."/>
            <person name="Kuo A."/>
            <person name="Lim J.H.P."/>
            <person name="Lipzen A."/>
            <person name="Nolan M."/>
            <person name="Ohm R.A."/>
            <person name="Tamas L."/>
            <person name="Grigoriev I.V."/>
            <person name="Spatafora J.W."/>
            <person name="Nagy L.G."/>
            <person name="Kovacs G.M."/>
        </authorList>
    </citation>
    <scope>NUCLEOTIDE SEQUENCE [LARGE SCALE GENOMIC DNA]</scope>
    <source>
        <strain evidence="4 5">DSE2036</strain>
    </source>
</reference>
<dbReference type="AlphaFoldDB" id="A0A2V1DRV8"/>
<evidence type="ECO:0000313" key="5">
    <source>
        <dbReference type="Proteomes" id="UP000244855"/>
    </source>
</evidence>
<dbReference type="PANTHER" id="PTHR40845:SF1">
    <property type="match status" value="1"/>
</dbReference>
<evidence type="ECO:0000256" key="1">
    <source>
        <dbReference type="SAM" id="MobiDB-lite"/>
    </source>
</evidence>
<accession>A0A2V1DRV8</accession>
<proteinExistence type="predicted"/>
<name>A0A2V1DRV8_9PLEO</name>
<protein>
    <recommendedName>
        <fullName evidence="3">DUF7888 domain-containing protein</fullName>
    </recommendedName>
</protein>
<organism evidence="4 5">
    <name type="scientific">Periconia macrospinosa</name>
    <dbReference type="NCBI Taxonomy" id="97972"/>
    <lineage>
        <taxon>Eukaryota</taxon>
        <taxon>Fungi</taxon>
        <taxon>Dikarya</taxon>
        <taxon>Ascomycota</taxon>
        <taxon>Pezizomycotina</taxon>
        <taxon>Dothideomycetes</taxon>
        <taxon>Pleosporomycetidae</taxon>
        <taxon>Pleosporales</taxon>
        <taxon>Massarineae</taxon>
        <taxon>Periconiaceae</taxon>
        <taxon>Periconia</taxon>
    </lineage>
</organism>
<feature type="compositionally biased region" description="Polar residues" evidence="1">
    <location>
        <begin position="27"/>
        <end position="41"/>
    </location>
</feature>
<dbReference type="STRING" id="97972.A0A2V1DRV8"/>
<feature type="region of interest" description="Disordered" evidence="1">
    <location>
        <begin position="27"/>
        <end position="59"/>
    </location>
</feature>
<evidence type="ECO:0000313" key="4">
    <source>
        <dbReference type="EMBL" id="PVI01008.1"/>
    </source>
</evidence>
<feature type="domain" description="DUF7888" evidence="3">
    <location>
        <begin position="70"/>
        <end position="204"/>
    </location>
</feature>
<dbReference type="PANTHER" id="PTHR40845">
    <property type="match status" value="1"/>
</dbReference>
<dbReference type="Pfam" id="PF25411">
    <property type="entry name" value="DUF7888"/>
    <property type="match status" value="1"/>
</dbReference>
<gene>
    <name evidence="4" type="ORF">DM02DRAFT_671581</name>
</gene>
<keyword evidence="5" id="KW-1185">Reference proteome</keyword>
<feature type="signal peptide" evidence="2">
    <location>
        <begin position="1"/>
        <end position="19"/>
    </location>
</feature>
<keyword evidence="2" id="KW-0732">Signal</keyword>
<evidence type="ECO:0000256" key="2">
    <source>
        <dbReference type="SAM" id="SignalP"/>
    </source>
</evidence>
<evidence type="ECO:0000259" key="3">
    <source>
        <dbReference type="Pfam" id="PF25411"/>
    </source>
</evidence>
<dbReference type="EMBL" id="KZ805364">
    <property type="protein sequence ID" value="PVI01008.1"/>
    <property type="molecule type" value="Genomic_DNA"/>
</dbReference>
<dbReference type="Proteomes" id="UP000244855">
    <property type="component" value="Unassembled WGS sequence"/>
</dbReference>
<dbReference type="OrthoDB" id="3478218at2759"/>
<dbReference type="InterPro" id="IPR057210">
    <property type="entry name" value="DUF7888"/>
</dbReference>
<feature type="chain" id="PRO_5016117898" description="DUF7888 domain-containing protein" evidence="2">
    <location>
        <begin position="20"/>
        <end position="205"/>
    </location>
</feature>
<sequence>MYFYKPAASLAAALAICAASPVPQTGAINANIPPSTSSSLTGKKATDGKLSAEKAPGSQADQALQKKQLATAVVTIIGEAAITKLTEMAIEFAADTIKNLGDWNEARETFSQTTTLEMWNRNPDYTKYAAAICYNKGYRLANTAGIAELASAKLELGVLNTDYDCMYMEAPNQFFTDSDGGFINLSYRYDDRCTFDQETGDLTCV</sequence>